<organism evidence="1">
    <name type="scientific">Anguilla anguilla</name>
    <name type="common">European freshwater eel</name>
    <name type="synonym">Muraena anguilla</name>
    <dbReference type="NCBI Taxonomy" id="7936"/>
    <lineage>
        <taxon>Eukaryota</taxon>
        <taxon>Metazoa</taxon>
        <taxon>Chordata</taxon>
        <taxon>Craniata</taxon>
        <taxon>Vertebrata</taxon>
        <taxon>Euteleostomi</taxon>
        <taxon>Actinopterygii</taxon>
        <taxon>Neopterygii</taxon>
        <taxon>Teleostei</taxon>
        <taxon>Anguilliformes</taxon>
        <taxon>Anguillidae</taxon>
        <taxon>Anguilla</taxon>
    </lineage>
</organism>
<name>A0A0E9QYQ5_ANGAN</name>
<protein>
    <submittedName>
        <fullName evidence="1">Uncharacterized protein</fullName>
    </submittedName>
</protein>
<reference evidence="1" key="2">
    <citation type="journal article" date="2015" name="Fish Shellfish Immunol.">
        <title>Early steps in the European eel (Anguilla anguilla)-Vibrio vulnificus interaction in the gills: Role of the RtxA13 toxin.</title>
        <authorList>
            <person name="Callol A."/>
            <person name="Pajuelo D."/>
            <person name="Ebbesson L."/>
            <person name="Teles M."/>
            <person name="MacKenzie S."/>
            <person name="Amaro C."/>
        </authorList>
    </citation>
    <scope>NUCLEOTIDE SEQUENCE</scope>
</reference>
<evidence type="ECO:0000313" key="1">
    <source>
        <dbReference type="EMBL" id="JAH21612.1"/>
    </source>
</evidence>
<sequence>MQSNLFMLHSVGFNGQVLAMYATRSALSCHDLPRVLVSGSWCALRAFLHYVNQRQMWWHFRSALMPLGWRPAPR</sequence>
<proteinExistence type="predicted"/>
<accession>A0A0E9QYQ5</accession>
<dbReference type="EMBL" id="GBXM01086965">
    <property type="protein sequence ID" value="JAH21612.1"/>
    <property type="molecule type" value="Transcribed_RNA"/>
</dbReference>
<dbReference type="AlphaFoldDB" id="A0A0E9QYQ5"/>
<reference evidence="1" key="1">
    <citation type="submission" date="2014-11" db="EMBL/GenBank/DDBJ databases">
        <authorList>
            <person name="Amaro Gonzalez C."/>
        </authorList>
    </citation>
    <scope>NUCLEOTIDE SEQUENCE</scope>
</reference>